<accession>A0A426YZK1</accession>
<dbReference type="AlphaFoldDB" id="A0A426YZK1"/>
<keyword evidence="1" id="KW-1133">Transmembrane helix</keyword>
<evidence type="ECO:0000313" key="2">
    <source>
        <dbReference type="EMBL" id="RRT57179.1"/>
    </source>
</evidence>
<feature type="transmembrane region" description="Helical" evidence="1">
    <location>
        <begin position="18"/>
        <end position="38"/>
    </location>
</feature>
<reference evidence="2 3" key="1">
    <citation type="journal article" date="2014" name="Agronomy (Basel)">
        <title>A Draft Genome Sequence for Ensete ventricosum, the Drought-Tolerant Tree Against Hunger.</title>
        <authorList>
            <person name="Harrison J."/>
            <person name="Moore K.A."/>
            <person name="Paszkiewicz K."/>
            <person name="Jones T."/>
            <person name="Grant M."/>
            <person name="Ambacheew D."/>
            <person name="Muzemil S."/>
            <person name="Studholme D.J."/>
        </authorList>
    </citation>
    <scope>NUCLEOTIDE SEQUENCE [LARGE SCALE GENOMIC DNA]</scope>
</reference>
<proteinExistence type="predicted"/>
<evidence type="ECO:0000256" key="1">
    <source>
        <dbReference type="SAM" id="Phobius"/>
    </source>
</evidence>
<sequence>MRFWIAVWMFVDLVTAQYMVFVFLLITLEAAITAFIFLNRDWEEALSIFMAMVLRALGPDSGTDCDSDDDSIPARLPLLRNQVFSKLIGRLTAACFRRILGT</sequence>
<dbReference type="EMBL" id="AMZH03009287">
    <property type="protein sequence ID" value="RRT57179.1"/>
    <property type="molecule type" value="Genomic_DNA"/>
</dbReference>
<keyword evidence="1" id="KW-0812">Transmembrane</keyword>
<comment type="caution">
    <text evidence="2">The sequence shown here is derived from an EMBL/GenBank/DDBJ whole genome shotgun (WGS) entry which is preliminary data.</text>
</comment>
<keyword evidence="1" id="KW-0472">Membrane</keyword>
<dbReference type="Proteomes" id="UP000287651">
    <property type="component" value="Unassembled WGS sequence"/>
</dbReference>
<name>A0A426YZK1_ENSVE</name>
<protein>
    <submittedName>
        <fullName evidence="2">Uncharacterized protein</fullName>
    </submittedName>
</protein>
<evidence type="ECO:0000313" key="3">
    <source>
        <dbReference type="Proteomes" id="UP000287651"/>
    </source>
</evidence>
<organism evidence="2 3">
    <name type="scientific">Ensete ventricosum</name>
    <name type="common">Abyssinian banana</name>
    <name type="synonym">Musa ensete</name>
    <dbReference type="NCBI Taxonomy" id="4639"/>
    <lineage>
        <taxon>Eukaryota</taxon>
        <taxon>Viridiplantae</taxon>
        <taxon>Streptophyta</taxon>
        <taxon>Embryophyta</taxon>
        <taxon>Tracheophyta</taxon>
        <taxon>Spermatophyta</taxon>
        <taxon>Magnoliopsida</taxon>
        <taxon>Liliopsida</taxon>
        <taxon>Zingiberales</taxon>
        <taxon>Musaceae</taxon>
        <taxon>Ensete</taxon>
    </lineage>
</organism>
<gene>
    <name evidence="2" type="ORF">B296_00018891</name>
</gene>